<reference evidence="11" key="1">
    <citation type="submission" date="2025-08" db="UniProtKB">
        <authorList>
            <consortium name="RefSeq"/>
        </authorList>
    </citation>
    <scope>IDENTIFICATION</scope>
    <source>
        <strain evidence="11">USDA-PBARC FA_bdor</strain>
        <tissue evidence="11">Whole organism</tissue>
    </source>
</reference>
<dbReference type="Pfam" id="PF00379">
    <property type="entry name" value="Chitin_bind_4"/>
    <property type="match status" value="1"/>
</dbReference>
<dbReference type="Proteomes" id="UP000694866">
    <property type="component" value="Unplaced"/>
</dbReference>
<keyword evidence="5 8" id="KW-1133">Transmembrane helix</keyword>
<proteinExistence type="inferred from homology"/>
<comment type="subcellular location">
    <subcellularLocation>
        <location evidence="1 8">Cell membrane</location>
        <topology evidence="1 8">Multi-pass membrane protein</topology>
    </subcellularLocation>
</comment>
<dbReference type="GO" id="GO:0005615">
    <property type="term" value="C:extracellular space"/>
    <property type="evidence" value="ECO:0007669"/>
    <property type="project" value="TreeGrafter"/>
</dbReference>
<dbReference type="KEGG" id="fas:105273913"/>
<dbReference type="GO" id="GO:0042302">
    <property type="term" value="F:structural constituent of cuticle"/>
    <property type="evidence" value="ECO:0007669"/>
    <property type="project" value="UniProtKB-UniRule"/>
</dbReference>
<evidence type="ECO:0000256" key="1">
    <source>
        <dbReference type="ARBA" id="ARBA00004651"/>
    </source>
</evidence>
<protein>
    <recommendedName>
        <fullName evidence="8">Gustatory receptor</fullName>
    </recommendedName>
</protein>
<feature type="transmembrane region" description="Helical" evidence="8">
    <location>
        <begin position="166"/>
        <end position="184"/>
    </location>
</feature>
<gene>
    <name evidence="11" type="primary">LOC105273913</name>
</gene>
<dbReference type="PANTHER" id="PTHR12236">
    <property type="entry name" value="STRUCTURAL CONTITUENT OF CUTICLE"/>
    <property type="match status" value="1"/>
</dbReference>
<dbReference type="PANTHER" id="PTHR12236:SF98">
    <property type="entry name" value="CUTICULAR PROTEIN 56F"/>
    <property type="match status" value="1"/>
</dbReference>
<dbReference type="OrthoDB" id="6595597at2759"/>
<evidence type="ECO:0000256" key="4">
    <source>
        <dbReference type="ARBA" id="ARBA00022692"/>
    </source>
</evidence>
<evidence type="ECO:0000256" key="2">
    <source>
        <dbReference type="ARBA" id="ARBA00022460"/>
    </source>
</evidence>
<keyword evidence="8" id="KW-0807">Transducer</keyword>
<dbReference type="GO" id="GO:0031012">
    <property type="term" value="C:extracellular matrix"/>
    <property type="evidence" value="ECO:0007669"/>
    <property type="project" value="TreeGrafter"/>
</dbReference>
<evidence type="ECO:0000256" key="3">
    <source>
        <dbReference type="ARBA" id="ARBA00022475"/>
    </source>
</evidence>
<evidence type="ECO:0000313" key="10">
    <source>
        <dbReference type="Proteomes" id="UP000694866"/>
    </source>
</evidence>
<dbReference type="RefSeq" id="XP_011314932.1">
    <property type="nucleotide sequence ID" value="XM_011316630.1"/>
</dbReference>
<comment type="similarity">
    <text evidence="8">Belongs to the insect chemoreceptor superfamily. Gustatory receptor (GR) family.</text>
</comment>
<dbReference type="GO" id="GO:0005886">
    <property type="term" value="C:plasma membrane"/>
    <property type="evidence" value="ECO:0007669"/>
    <property type="project" value="UniProtKB-SubCell"/>
</dbReference>
<dbReference type="GO" id="GO:0007165">
    <property type="term" value="P:signal transduction"/>
    <property type="evidence" value="ECO:0007669"/>
    <property type="project" value="UniProtKB-KW"/>
</dbReference>
<keyword evidence="6 8" id="KW-0472">Membrane</keyword>
<evidence type="ECO:0000256" key="8">
    <source>
        <dbReference type="RuleBase" id="RU363108"/>
    </source>
</evidence>
<feature type="compositionally biased region" description="Gly residues" evidence="9">
    <location>
        <begin position="466"/>
        <end position="476"/>
    </location>
</feature>
<evidence type="ECO:0000256" key="9">
    <source>
        <dbReference type="SAM" id="MobiDB-lite"/>
    </source>
</evidence>
<keyword evidence="3 8" id="KW-1003">Cell membrane</keyword>
<name>A0A9R1TT60_9HYME</name>
<evidence type="ECO:0000256" key="7">
    <source>
        <dbReference type="PROSITE-ProRule" id="PRU00497"/>
    </source>
</evidence>
<feature type="region of interest" description="Disordered" evidence="9">
    <location>
        <begin position="418"/>
        <end position="484"/>
    </location>
</feature>
<evidence type="ECO:0000256" key="6">
    <source>
        <dbReference type="ARBA" id="ARBA00023136"/>
    </source>
</evidence>
<dbReference type="PROSITE" id="PS51155">
    <property type="entry name" value="CHIT_BIND_RR_2"/>
    <property type="match status" value="1"/>
</dbReference>
<dbReference type="Pfam" id="PF08395">
    <property type="entry name" value="7tm_7"/>
    <property type="match status" value="1"/>
</dbReference>
<dbReference type="InterPro" id="IPR013604">
    <property type="entry name" value="7TM_chemorcpt"/>
</dbReference>
<keyword evidence="2 7" id="KW-0193">Cuticle</keyword>
<keyword evidence="4 8" id="KW-0812">Transmembrane</keyword>
<organism evidence="10 11">
    <name type="scientific">Fopius arisanus</name>
    <dbReference type="NCBI Taxonomy" id="64838"/>
    <lineage>
        <taxon>Eukaryota</taxon>
        <taxon>Metazoa</taxon>
        <taxon>Ecdysozoa</taxon>
        <taxon>Arthropoda</taxon>
        <taxon>Hexapoda</taxon>
        <taxon>Insecta</taxon>
        <taxon>Pterygota</taxon>
        <taxon>Neoptera</taxon>
        <taxon>Endopterygota</taxon>
        <taxon>Hymenoptera</taxon>
        <taxon>Apocrita</taxon>
        <taxon>Ichneumonoidea</taxon>
        <taxon>Braconidae</taxon>
        <taxon>Opiinae</taxon>
        <taxon>Fopius</taxon>
    </lineage>
</organism>
<dbReference type="AlphaFoldDB" id="A0A9R1TT60"/>
<feature type="compositionally biased region" description="Low complexity" evidence="9">
    <location>
        <begin position="438"/>
        <end position="465"/>
    </location>
</feature>
<evidence type="ECO:0000256" key="5">
    <source>
        <dbReference type="ARBA" id="ARBA00022989"/>
    </source>
</evidence>
<keyword evidence="8" id="KW-0675">Receptor</keyword>
<dbReference type="InterPro" id="IPR051217">
    <property type="entry name" value="Insect_Cuticle_Struc_Prot"/>
</dbReference>
<keyword evidence="10" id="KW-1185">Reference proteome</keyword>
<feature type="transmembrane region" description="Helical" evidence="8">
    <location>
        <begin position="69"/>
        <end position="90"/>
    </location>
</feature>
<evidence type="ECO:0000313" key="11">
    <source>
        <dbReference type="RefSeq" id="XP_011314932.1"/>
    </source>
</evidence>
<sequence>MVEITRLSFFSLHLDHQYTLIRNTSSLTQVKIFNMKLLQPHNIIEESWPSAWVTGIIGLRPLIIERIKAIGYLYMLIFWILYCVMVSLTIDYANDIVTEWRIISKSIRIKPVGFVMDILCCVLIVAGSILNRINDENSNSLLLKYDEKLNLLNVKFIYKTFMKAQHVHILTIGMLTVLMGFIEYANLQSASRKNTYVLVCITNQLPQLVSSFATVPFVAMCMRVRKRNEVINDLIPTMTNTAKNIPGNLSLDMNNVFRVKLLSEAYGLLADVVATVNNTYALVLLVSFSSSIAWIFVHLHLGYTAYQVQAHYADITMELLLVMFFLLKCVLIIDASHSVNSQGKYLSILLYECQTNSDHHLLRQEIESFARRVETTNIRFTVYNLFVIDYGILLKMFLESALMLLLVSALASGRPEPPIGQYLSPEQQYGPPRKNEYSGDGSSGQNGQNVGFGTNQYLPPNQQYGPPGGGAGGGYDDGSNDSPAKYEFEYMVNDAESGNDFGHKESRDDDVTRGVYYVLLPDGRRQTVEYIADQNGFRPVVTYTQEATGNGYRNDGGVGYPSGNNGYRY</sequence>
<feature type="transmembrane region" description="Helical" evidence="8">
    <location>
        <begin position="111"/>
        <end position="130"/>
    </location>
</feature>
<comment type="caution">
    <text evidence="8">Lacks conserved residue(s) required for the propagation of feature annotation.</text>
</comment>
<dbReference type="InterPro" id="IPR031311">
    <property type="entry name" value="CHIT_BIND_RR_consensus"/>
</dbReference>
<dbReference type="GO" id="GO:0050909">
    <property type="term" value="P:sensory perception of taste"/>
    <property type="evidence" value="ECO:0007669"/>
    <property type="project" value="InterPro"/>
</dbReference>
<comment type="function">
    <text evidence="8">Gustatory receptor which mediates acceptance or avoidance behavior, depending on its substrates.</text>
</comment>
<dbReference type="PROSITE" id="PS00233">
    <property type="entry name" value="CHIT_BIND_RR_1"/>
    <property type="match status" value="1"/>
</dbReference>
<dbReference type="GeneID" id="105273913"/>
<dbReference type="InterPro" id="IPR000618">
    <property type="entry name" value="Insect_cuticle"/>
</dbReference>
<accession>A0A9R1TT60</accession>
<feature type="transmembrane region" description="Helical" evidence="8">
    <location>
        <begin position="315"/>
        <end position="333"/>
    </location>
</feature>
<feature type="transmembrane region" description="Helical" evidence="8">
    <location>
        <begin position="280"/>
        <end position="303"/>
    </location>
</feature>